<dbReference type="GO" id="GO:0015631">
    <property type="term" value="F:tubulin binding"/>
    <property type="evidence" value="ECO:0007669"/>
    <property type="project" value="TreeGrafter"/>
</dbReference>
<evidence type="ECO:0000313" key="7">
    <source>
        <dbReference type="EMBL" id="TKS75845.1"/>
    </source>
</evidence>
<dbReference type="STRING" id="240159.A0A4U5UQJ2"/>
<sequence length="374" mass="42707">MESHDRATRSSQVHFRCQSAAEGGWRSLTLLLLLLLRSGATRAKFPESTIATTYTTHRLEQQVQLQSLTVKSHPKQTRQYLCFTLDSRYLEFLFSKRSCCCDLEHEEKEARAKGALDGGRPPFFLILNSTAGETPAGTCKAIEARIIQTTCKPETTVVQSVHKKQHEWILADEMQAQNTDESCESERKQQSCEKENQNNELKDAKNLSATAEKPTYKAEDAVDLGWCVIKDVEVIELNKRASGQAFEVILKPPSFDGVPDLNTSMPQRRDPSLEEIQKKLEAAEERRKCQEAELLKHLAEKREHEREVIQKAFEENNNFIKHAKEKLEQKMEANKENREALLAAMLERLQEKSDSRKCELLSVVSEIIIIPVRQ</sequence>
<feature type="signal peptide" evidence="6">
    <location>
        <begin position="1"/>
        <end position="43"/>
    </location>
</feature>
<feature type="chain" id="PRO_5020574630" description="Stathmin-4" evidence="6">
    <location>
        <begin position="44"/>
        <end position="374"/>
    </location>
</feature>
<dbReference type="PROSITE" id="PS01041">
    <property type="entry name" value="STATHMIN_2"/>
    <property type="match status" value="1"/>
</dbReference>
<feature type="compositionally biased region" description="Basic and acidic residues" evidence="5">
    <location>
        <begin position="184"/>
        <end position="205"/>
    </location>
</feature>
<evidence type="ECO:0000256" key="1">
    <source>
        <dbReference type="ARBA" id="ARBA00006959"/>
    </source>
</evidence>
<evidence type="ECO:0000313" key="8">
    <source>
        <dbReference type="Proteomes" id="UP000298787"/>
    </source>
</evidence>
<dbReference type="PROSITE" id="PS51663">
    <property type="entry name" value="STATHMIN_3"/>
    <property type="match status" value="1"/>
</dbReference>
<feature type="coiled-coil region" evidence="4">
    <location>
        <begin position="273"/>
        <end position="344"/>
    </location>
</feature>
<comment type="similarity">
    <text evidence="1">Belongs to the stathmin family.</text>
</comment>
<protein>
    <recommendedName>
        <fullName evidence="2">Stathmin-4</fullName>
    </recommendedName>
</protein>
<dbReference type="GO" id="GO:0031175">
    <property type="term" value="P:neuron projection development"/>
    <property type="evidence" value="ECO:0007669"/>
    <property type="project" value="TreeGrafter"/>
</dbReference>
<dbReference type="GO" id="GO:0031110">
    <property type="term" value="P:regulation of microtubule polymerization or depolymerization"/>
    <property type="evidence" value="ECO:0007669"/>
    <property type="project" value="InterPro"/>
</dbReference>
<dbReference type="Proteomes" id="UP000298787">
    <property type="component" value="Chromosome 9"/>
</dbReference>
<gene>
    <name evidence="7" type="ORF">D9C73_009994</name>
</gene>
<keyword evidence="8" id="KW-1185">Reference proteome</keyword>
<dbReference type="EMBL" id="CM014086">
    <property type="protein sequence ID" value="TKS75845.1"/>
    <property type="molecule type" value="Genomic_DNA"/>
</dbReference>
<dbReference type="InterPro" id="IPR030514">
    <property type="entry name" value="Stathmin_CS"/>
</dbReference>
<proteinExistence type="inferred from homology"/>
<organism evidence="7 8">
    <name type="scientific">Collichthys lucidus</name>
    <name type="common">Big head croaker</name>
    <name type="synonym">Sciaena lucida</name>
    <dbReference type="NCBI Taxonomy" id="240159"/>
    <lineage>
        <taxon>Eukaryota</taxon>
        <taxon>Metazoa</taxon>
        <taxon>Chordata</taxon>
        <taxon>Craniata</taxon>
        <taxon>Vertebrata</taxon>
        <taxon>Euteleostomi</taxon>
        <taxon>Actinopterygii</taxon>
        <taxon>Neopterygii</taxon>
        <taxon>Teleostei</taxon>
        <taxon>Neoteleostei</taxon>
        <taxon>Acanthomorphata</taxon>
        <taxon>Eupercaria</taxon>
        <taxon>Sciaenidae</taxon>
        <taxon>Collichthys</taxon>
    </lineage>
</organism>
<dbReference type="Pfam" id="PF00836">
    <property type="entry name" value="Stathmin"/>
    <property type="match status" value="1"/>
</dbReference>
<evidence type="ECO:0000256" key="3">
    <source>
        <dbReference type="ARBA" id="ARBA00023054"/>
    </source>
</evidence>
<name>A0A4U5UQJ2_COLLU</name>
<dbReference type="PANTHER" id="PTHR10104">
    <property type="entry name" value="STATHMIN"/>
    <property type="match status" value="1"/>
</dbReference>
<dbReference type="InterPro" id="IPR000956">
    <property type="entry name" value="Stathmin_fam"/>
</dbReference>
<evidence type="ECO:0000256" key="2">
    <source>
        <dbReference type="ARBA" id="ARBA00020591"/>
    </source>
</evidence>
<keyword evidence="3 4" id="KW-0175">Coiled coil</keyword>
<dbReference type="SUPFAM" id="SSF101494">
    <property type="entry name" value="Stathmin"/>
    <property type="match status" value="1"/>
</dbReference>
<evidence type="ECO:0000256" key="5">
    <source>
        <dbReference type="SAM" id="MobiDB-lite"/>
    </source>
</evidence>
<dbReference type="Gene3D" id="6.10.280.30">
    <property type="match status" value="1"/>
</dbReference>
<dbReference type="GO" id="GO:0005737">
    <property type="term" value="C:cytoplasm"/>
    <property type="evidence" value="ECO:0007669"/>
    <property type="project" value="TreeGrafter"/>
</dbReference>
<accession>A0A4U5UQJ2</accession>
<evidence type="ECO:0000256" key="4">
    <source>
        <dbReference type="SAM" id="Coils"/>
    </source>
</evidence>
<evidence type="ECO:0000256" key="6">
    <source>
        <dbReference type="SAM" id="SignalP"/>
    </source>
</evidence>
<feature type="region of interest" description="Disordered" evidence="5">
    <location>
        <begin position="177"/>
        <end position="207"/>
    </location>
</feature>
<reference evidence="7 8" key="1">
    <citation type="submission" date="2019-01" db="EMBL/GenBank/DDBJ databases">
        <title>Genome Assembly of Collichthys lucidus.</title>
        <authorList>
            <person name="Cai M."/>
            <person name="Xiao S."/>
        </authorList>
    </citation>
    <scope>NUCLEOTIDE SEQUENCE [LARGE SCALE GENOMIC DNA]</scope>
    <source>
        <strain evidence="7">JT15FE1705JMU</strain>
        <tissue evidence="7">Muscle</tissue>
    </source>
</reference>
<dbReference type="PRINTS" id="PR00345">
    <property type="entry name" value="STATHMIN"/>
</dbReference>
<dbReference type="PROSITE" id="PS00563">
    <property type="entry name" value="STATHMIN_1"/>
    <property type="match status" value="1"/>
</dbReference>
<dbReference type="InterPro" id="IPR036002">
    <property type="entry name" value="Stathmin_sf"/>
</dbReference>
<dbReference type="PANTHER" id="PTHR10104:SF6">
    <property type="entry name" value="STATHMIN-4"/>
    <property type="match status" value="1"/>
</dbReference>
<dbReference type="GO" id="GO:0043005">
    <property type="term" value="C:neuron projection"/>
    <property type="evidence" value="ECO:0007669"/>
    <property type="project" value="TreeGrafter"/>
</dbReference>
<dbReference type="GO" id="GO:0007019">
    <property type="term" value="P:microtubule depolymerization"/>
    <property type="evidence" value="ECO:0007669"/>
    <property type="project" value="TreeGrafter"/>
</dbReference>
<keyword evidence="6" id="KW-0732">Signal</keyword>
<dbReference type="AlphaFoldDB" id="A0A4U5UQJ2"/>